<dbReference type="EMBL" id="BARS01055517">
    <property type="protein sequence ID" value="GAG46466.1"/>
    <property type="molecule type" value="Genomic_DNA"/>
</dbReference>
<feature type="non-terminal residue" evidence="1">
    <location>
        <position position="1"/>
    </location>
</feature>
<name>X0ZDR4_9ZZZZ</name>
<comment type="caution">
    <text evidence="1">The sequence shown here is derived from an EMBL/GenBank/DDBJ whole genome shotgun (WGS) entry which is preliminary data.</text>
</comment>
<protein>
    <submittedName>
        <fullName evidence="1">Uncharacterized protein</fullName>
    </submittedName>
</protein>
<sequence length="134" mass="15033">TANTSDWEDFDDRDWRGRFVKIVAQWDGGSPDDSGSWNFQNIKHYAVESSALGNLEAQVDWTWFRSYLNSNSAVQVITEINTDVGGASTTLIEFRMNTDGKLQIRVTTKNNDTSVRWHIQAGAQLFAADAITIS</sequence>
<evidence type="ECO:0000313" key="1">
    <source>
        <dbReference type="EMBL" id="GAG46466.1"/>
    </source>
</evidence>
<dbReference type="AlphaFoldDB" id="X0ZDR4"/>
<proteinExistence type="predicted"/>
<accession>X0ZDR4</accession>
<gene>
    <name evidence="1" type="ORF">S01H1_81962</name>
</gene>
<reference evidence="1" key="1">
    <citation type="journal article" date="2014" name="Front. Microbiol.">
        <title>High frequency of phylogenetically diverse reductive dehalogenase-homologous genes in deep subseafloor sedimentary metagenomes.</title>
        <authorList>
            <person name="Kawai M."/>
            <person name="Futagami T."/>
            <person name="Toyoda A."/>
            <person name="Takaki Y."/>
            <person name="Nishi S."/>
            <person name="Hori S."/>
            <person name="Arai W."/>
            <person name="Tsubouchi T."/>
            <person name="Morono Y."/>
            <person name="Uchiyama I."/>
            <person name="Ito T."/>
            <person name="Fujiyama A."/>
            <person name="Inagaki F."/>
            <person name="Takami H."/>
        </authorList>
    </citation>
    <scope>NUCLEOTIDE SEQUENCE</scope>
    <source>
        <strain evidence="1">Expedition CK06-06</strain>
    </source>
</reference>
<organism evidence="1">
    <name type="scientific">marine sediment metagenome</name>
    <dbReference type="NCBI Taxonomy" id="412755"/>
    <lineage>
        <taxon>unclassified sequences</taxon>
        <taxon>metagenomes</taxon>
        <taxon>ecological metagenomes</taxon>
    </lineage>
</organism>